<protein>
    <submittedName>
        <fullName evidence="2 4">Uncharacterized protein</fullName>
    </submittedName>
</protein>
<evidence type="ECO:0000313" key="2">
    <source>
        <dbReference type="EMBL" id="VDK46623.1"/>
    </source>
</evidence>
<proteinExistence type="predicted"/>
<feature type="compositionally biased region" description="Polar residues" evidence="1">
    <location>
        <begin position="1"/>
        <end position="10"/>
    </location>
</feature>
<evidence type="ECO:0000256" key="1">
    <source>
        <dbReference type="SAM" id="MobiDB-lite"/>
    </source>
</evidence>
<feature type="region of interest" description="Disordered" evidence="1">
    <location>
        <begin position="1"/>
        <end position="64"/>
    </location>
</feature>
<sequence>MDVRQTTLKSTHPRPALTEQSSQDERKKPHRDVEQKRLLIRFQDQAGPSERPGAPSTQELEKGKHWSSVLVKLSACLSTI</sequence>
<evidence type="ECO:0000313" key="3">
    <source>
        <dbReference type="Proteomes" id="UP000271098"/>
    </source>
</evidence>
<dbReference type="AlphaFoldDB" id="A0A183D7I8"/>
<feature type="compositionally biased region" description="Basic and acidic residues" evidence="1">
    <location>
        <begin position="23"/>
        <end position="37"/>
    </location>
</feature>
<reference evidence="2 3" key="2">
    <citation type="submission" date="2018-11" db="EMBL/GenBank/DDBJ databases">
        <authorList>
            <consortium name="Pathogen Informatics"/>
        </authorList>
    </citation>
    <scope>NUCLEOTIDE SEQUENCE [LARGE SCALE GENOMIC DNA]</scope>
</reference>
<gene>
    <name evidence="2" type="ORF">GPUH_LOCUS4679</name>
</gene>
<dbReference type="EMBL" id="UYRT01009123">
    <property type="protein sequence ID" value="VDK46623.1"/>
    <property type="molecule type" value="Genomic_DNA"/>
</dbReference>
<keyword evidence="3" id="KW-1185">Reference proteome</keyword>
<dbReference type="Proteomes" id="UP000271098">
    <property type="component" value="Unassembled WGS sequence"/>
</dbReference>
<reference evidence="4" key="1">
    <citation type="submission" date="2016-06" db="UniProtKB">
        <authorList>
            <consortium name="WormBaseParasite"/>
        </authorList>
    </citation>
    <scope>IDENTIFICATION</scope>
</reference>
<accession>A0A183D7I8</accession>
<organism evidence="4">
    <name type="scientific">Gongylonema pulchrum</name>
    <dbReference type="NCBI Taxonomy" id="637853"/>
    <lineage>
        <taxon>Eukaryota</taxon>
        <taxon>Metazoa</taxon>
        <taxon>Ecdysozoa</taxon>
        <taxon>Nematoda</taxon>
        <taxon>Chromadorea</taxon>
        <taxon>Rhabditida</taxon>
        <taxon>Spirurina</taxon>
        <taxon>Spiruromorpha</taxon>
        <taxon>Spiruroidea</taxon>
        <taxon>Gongylonematidae</taxon>
        <taxon>Gongylonema</taxon>
    </lineage>
</organism>
<name>A0A183D7I8_9BILA</name>
<dbReference type="WBParaSite" id="GPUH_0000468601-mRNA-1">
    <property type="protein sequence ID" value="GPUH_0000468601-mRNA-1"/>
    <property type="gene ID" value="GPUH_0000468601"/>
</dbReference>
<evidence type="ECO:0000313" key="4">
    <source>
        <dbReference type="WBParaSite" id="GPUH_0000468601-mRNA-1"/>
    </source>
</evidence>